<evidence type="ECO:0000256" key="1">
    <source>
        <dbReference type="SAM" id="MobiDB-lite"/>
    </source>
</evidence>
<dbReference type="EMBL" id="KN839902">
    <property type="protein sequence ID" value="KIJ58987.1"/>
    <property type="molecule type" value="Genomic_DNA"/>
</dbReference>
<dbReference type="AlphaFoldDB" id="A0A0C9W8H3"/>
<reference evidence="2 3" key="1">
    <citation type="submission" date="2014-04" db="EMBL/GenBank/DDBJ databases">
        <title>Evolutionary Origins and Diversification of the Mycorrhizal Mutualists.</title>
        <authorList>
            <consortium name="DOE Joint Genome Institute"/>
            <consortium name="Mycorrhizal Genomics Consortium"/>
            <person name="Kohler A."/>
            <person name="Kuo A."/>
            <person name="Nagy L.G."/>
            <person name="Floudas D."/>
            <person name="Copeland A."/>
            <person name="Barry K.W."/>
            <person name="Cichocki N."/>
            <person name="Veneault-Fourrey C."/>
            <person name="LaButti K."/>
            <person name="Lindquist E.A."/>
            <person name="Lipzen A."/>
            <person name="Lundell T."/>
            <person name="Morin E."/>
            <person name="Murat C."/>
            <person name="Riley R."/>
            <person name="Ohm R."/>
            <person name="Sun H."/>
            <person name="Tunlid A."/>
            <person name="Henrissat B."/>
            <person name="Grigoriev I.V."/>
            <person name="Hibbett D.S."/>
            <person name="Martin F."/>
        </authorList>
    </citation>
    <scope>NUCLEOTIDE SEQUENCE [LARGE SCALE GENOMIC DNA]</scope>
    <source>
        <strain evidence="2 3">MD-312</strain>
    </source>
</reference>
<evidence type="ECO:0000313" key="3">
    <source>
        <dbReference type="Proteomes" id="UP000053820"/>
    </source>
</evidence>
<accession>A0A0C9W8H3</accession>
<dbReference type="HOGENOM" id="CLU_1034619_0_0_1"/>
<sequence length="269" mass="29104">MPSKQENAGNESATKRTKGNDGTAIIKEPTTVTSSSTLSNGDVVKRYSETKCLKNDNTTDVKEPTKIASSTALGDADAVGTTNNKMVVRDIIPAKPKPMHTTQTVTVQSINPQPSREFVDPQNLDVYGESLQRRMLTVASYVNTKANVYSIGRLLPSATWGRYDPFADHSLELCNPVTGAPLTVWVPGHIVATWFVCDGEPDKQASVTVAPLAHAVTIQTSHLIAKLSTPASSTINNDMHNVRAVKWQSGRGQDSPCIQNVRHTRVSIP</sequence>
<evidence type="ECO:0000313" key="2">
    <source>
        <dbReference type="EMBL" id="KIJ58987.1"/>
    </source>
</evidence>
<dbReference type="Proteomes" id="UP000053820">
    <property type="component" value="Unassembled WGS sequence"/>
</dbReference>
<feature type="region of interest" description="Disordered" evidence="1">
    <location>
        <begin position="1"/>
        <end position="38"/>
    </location>
</feature>
<gene>
    <name evidence="2" type="ORF">HYDPIDRAFT_33645</name>
</gene>
<proteinExistence type="predicted"/>
<protein>
    <submittedName>
        <fullName evidence="2">Unplaced genomic scaffold scaffold_68, whole genome shotgun sequence</fullName>
    </submittedName>
</protein>
<keyword evidence="3" id="KW-1185">Reference proteome</keyword>
<dbReference type="OrthoDB" id="3066210at2759"/>
<organism evidence="2 3">
    <name type="scientific">Hydnomerulius pinastri MD-312</name>
    <dbReference type="NCBI Taxonomy" id="994086"/>
    <lineage>
        <taxon>Eukaryota</taxon>
        <taxon>Fungi</taxon>
        <taxon>Dikarya</taxon>
        <taxon>Basidiomycota</taxon>
        <taxon>Agaricomycotina</taxon>
        <taxon>Agaricomycetes</taxon>
        <taxon>Agaricomycetidae</taxon>
        <taxon>Boletales</taxon>
        <taxon>Boletales incertae sedis</taxon>
        <taxon>Leucogyrophana</taxon>
    </lineage>
</organism>
<name>A0A0C9W8H3_9AGAM</name>
<feature type="compositionally biased region" description="Polar residues" evidence="1">
    <location>
        <begin position="1"/>
        <end position="12"/>
    </location>
</feature>